<dbReference type="InterPro" id="IPR050390">
    <property type="entry name" value="C5-Methyltransferase"/>
</dbReference>
<comment type="catalytic activity">
    <reaction evidence="6">
        <text>a 2'-deoxycytidine in DNA + S-adenosyl-L-methionine = a 5-methyl-2'-deoxycytidine in DNA + S-adenosyl-L-homocysteine + H(+)</text>
        <dbReference type="Rhea" id="RHEA:13681"/>
        <dbReference type="Rhea" id="RHEA-COMP:11369"/>
        <dbReference type="Rhea" id="RHEA-COMP:11370"/>
        <dbReference type="ChEBI" id="CHEBI:15378"/>
        <dbReference type="ChEBI" id="CHEBI:57856"/>
        <dbReference type="ChEBI" id="CHEBI:59789"/>
        <dbReference type="ChEBI" id="CHEBI:85452"/>
        <dbReference type="ChEBI" id="CHEBI:85454"/>
        <dbReference type="EC" id="2.1.1.37"/>
    </reaction>
</comment>
<feature type="active site" evidence="7">
    <location>
        <position position="129"/>
    </location>
</feature>
<evidence type="ECO:0000256" key="3">
    <source>
        <dbReference type="ARBA" id="ARBA00022679"/>
    </source>
</evidence>
<dbReference type="PANTHER" id="PTHR10629:SF52">
    <property type="entry name" value="DNA (CYTOSINE-5)-METHYLTRANSFERASE 1"/>
    <property type="match status" value="1"/>
</dbReference>
<dbReference type="GO" id="GO:0003677">
    <property type="term" value="F:DNA binding"/>
    <property type="evidence" value="ECO:0007669"/>
    <property type="project" value="TreeGrafter"/>
</dbReference>
<evidence type="ECO:0000256" key="1">
    <source>
        <dbReference type="ARBA" id="ARBA00011975"/>
    </source>
</evidence>
<organism evidence="9">
    <name type="scientific">Geobacter metallireducens</name>
    <dbReference type="NCBI Taxonomy" id="28232"/>
    <lineage>
        <taxon>Bacteria</taxon>
        <taxon>Pseudomonadati</taxon>
        <taxon>Thermodesulfobacteriota</taxon>
        <taxon>Desulfuromonadia</taxon>
        <taxon>Geobacterales</taxon>
        <taxon>Geobacteraceae</taxon>
        <taxon>Geobacter</taxon>
    </lineage>
</organism>
<evidence type="ECO:0000256" key="6">
    <source>
        <dbReference type="ARBA" id="ARBA00047422"/>
    </source>
</evidence>
<dbReference type="PANTHER" id="PTHR10629">
    <property type="entry name" value="CYTOSINE-SPECIFIC METHYLTRANSFERASE"/>
    <property type="match status" value="1"/>
</dbReference>
<evidence type="ECO:0000313" key="9">
    <source>
        <dbReference type="EMBL" id="HEN42151.1"/>
    </source>
</evidence>
<dbReference type="PROSITE" id="PS51679">
    <property type="entry name" value="SAM_MT_C5"/>
    <property type="match status" value="1"/>
</dbReference>
<evidence type="ECO:0000256" key="4">
    <source>
        <dbReference type="ARBA" id="ARBA00022691"/>
    </source>
</evidence>
<reference evidence="9" key="1">
    <citation type="journal article" date="2020" name="mSystems">
        <title>Genome- and Community-Level Interaction Insights into Carbon Utilization and Element Cycling Functions of Hydrothermarchaeota in Hydrothermal Sediment.</title>
        <authorList>
            <person name="Zhou Z."/>
            <person name="Liu Y."/>
            <person name="Xu W."/>
            <person name="Pan J."/>
            <person name="Luo Z.H."/>
            <person name="Li M."/>
        </authorList>
    </citation>
    <scope>NUCLEOTIDE SEQUENCE [LARGE SCALE GENOMIC DNA]</scope>
    <source>
        <strain evidence="9">SpSt-349</strain>
    </source>
</reference>
<evidence type="ECO:0000256" key="2">
    <source>
        <dbReference type="ARBA" id="ARBA00022603"/>
    </source>
</evidence>
<dbReference type="GO" id="GO:0044027">
    <property type="term" value="P:negative regulation of gene expression via chromosomal CpG island methylation"/>
    <property type="evidence" value="ECO:0007669"/>
    <property type="project" value="TreeGrafter"/>
</dbReference>
<dbReference type="NCBIfam" id="TIGR00675">
    <property type="entry name" value="dcm"/>
    <property type="match status" value="1"/>
</dbReference>
<dbReference type="AlphaFoldDB" id="A0A831TYT4"/>
<dbReference type="SUPFAM" id="SSF53335">
    <property type="entry name" value="S-adenosyl-L-methionine-dependent methyltransferases"/>
    <property type="match status" value="1"/>
</dbReference>
<dbReference type="PRINTS" id="PR00105">
    <property type="entry name" value="C5METTRFRASE"/>
</dbReference>
<evidence type="ECO:0000256" key="5">
    <source>
        <dbReference type="ARBA" id="ARBA00022747"/>
    </source>
</evidence>
<keyword evidence="2 7" id="KW-0489">Methyltransferase</keyword>
<dbReference type="GO" id="GO:0009307">
    <property type="term" value="P:DNA restriction-modification system"/>
    <property type="evidence" value="ECO:0007669"/>
    <property type="project" value="UniProtKB-KW"/>
</dbReference>
<protein>
    <recommendedName>
        <fullName evidence="1">DNA (cytosine-5-)-methyltransferase</fullName>
        <ecNumber evidence="1">2.1.1.37</ecNumber>
    </recommendedName>
</protein>
<dbReference type="EMBL" id="DSOV01000031">
    <property type="protein sequence ID" value="HEN42151.1"/>
    <property type="molecule type" value="Genomic_DNA"/>
</dbReference>
<dbReference type="EC" id="2.1.1.37" evidence="1"/>
<dbReference type="InterPro" id="IPR001525">
    <property type="entry name" value="C5_MeTfrase"/>
</dbReference>
<keyword evidence="5" id="KW-0680">Restriction system</keyword>
<dbReference type="GO" id="GO:0003886">
    <property type="term" value="F:DNA (cytosine-5-)-methyltransferase activity"/>
    <property type="evidence" value="ECO:0007669"/>
    <property type="project" value="UniProtKB-EC"/>
</dbReference>
<dbReference type="Pfam" id="PF00145">
    <property type="entry name" value="DNA_methylase"/>
    <property type="match status" value="1"/>
</dbReference>
<dbReference type="Gene3D" id="3.40.50.150">
    <property type="entry name" value="Vaccinia Virus protein VP39"/>
    <property type="match status" value="1"/>
</dbReference>
<evidence type="ECO:0000256" key="8">
    <source>
        <dbReference type="RuleBase" id="RU000416"/>
    </source>
</evidence>
<gene>
    <name evidence="9" type="ORF">ENQ87_07205</name>
</gene>
<dbReference type="InterPro" id="IPR029063">
    <property type="entry name" value="SAM-dependent_MTases_sf"/>
</dbReference>
<comment type="caution">
    <text evidence="9">The sequence shown here is derived from an EMBL/GenBank/DDBJ whole genome shotgun (WGS) entry which is preliminary data.</text>
</comment>
<evidence type="ECO:0000256" key="7">
    <source>
        <dbReference type="PROSITE-ProRule" id="PRU01016"/>
    </source>
</evidence>
<dbReference type="GO" id="GO:0032259">
    <property type="term" value="P:methylation"/>
    <property type="evidence" value="ECO:0007669"/>
    <property type="project" value="UniProtKB-KW"/>
</dbReference>
<keyword evidence="3 7" id="KW-0808">Transferase</keyword>
<comment type="similarity">
    <text evidence="7 8">Belongs to the class I-like SAM-binding methyltransferase superfamily. C5-methyltransferase family.</text>
</comment>
<keyword evidence="4 7" id="KW-0949">S-adenosyl-L-methionine</keyword>
<dbReference type="Gene3D" id="3.90.120.10">
    <property type="entry name" value="DNA Methylase, subunit A, domain 2"/>
    <property type="match status" value="1"/>
</dbReference>
<sequence>MQIPVIDIFAGPGGLGEGFSALGQTQGAPYFRVALSVEKDSVAHQTLELRAFFRQFRHNLAPEEYYAFLRGELDRQELFRAYPDEAQAAKDHAWHAELGTPEVDATIDGRISKAVAGHEKWVLIGGPPCQAYSLIGRARNSKQREKADKDVRNILYIEYLNIVARYRPAVFVMENVKGMLSSRVDGHRIFDRIIADLERPSEGTRYRIFSLVKKGLAQCGSQYSPEDFIVECEQYGVPQARHRVILLGIREDLAEKRIPGILRKAETVTVSDVLRGLPPVRSGLSRNMDDPDLWAEMVRQGTDRRWLKGARRIGGNAVAERLESVLSSVEVPDFDRGGEFLPCSSNVSENLAWWYHDSRLNGVCNHMARTHIIKDIYRYAYASCFGEIWGRSPLLREYPPDLLPEHKNAKTGHFEDRFRVQIFDKPSTTVTSHMSKDGHYYIHPDPAQLRSLTVREAARLQTFPDNYFFCGNRTQQYVQVGNAVPPLLAYQIAEIVRDLLEKV</sequence>
<name>A0A831TYT4_GEOME</name>
<accession>A0A831TYT4</accession>
<proteinExistence type="inferred from homology"/>